<protein>
    <submittedName>
        <fullName evidence="9">Response regulator</fullName>
    </submittedName>
</protein>
<keyword evidence="2" id="KW-0067">ATP-binding</keyword>
<evidence type="ECO:0000259" key="8">
    <source>
        <dbReference type="PROSITE" id="PS50113"/>
    </source>
</evidence>
<dbReference type="Gene3D" id="3.30.450.20">
    <property type="entry name" value="PAS domain"/>
    <property type="match status" value="2"/>
</dbReference>
<dbReference type="PANTHER" id="PTHR32071">
    <property type="entry name" value="TRANSCRIPTIONAL REGULATORY PROTEIN"/>
    <property type="match status" value="1"/>
</dbReference>
<dbReference type="InterPro" id="IPR002197">
    <property type="entry name" value="HTH_Fis"/>
</dbReference>
<dbReference type="Pfam" id="PF13426">
    <property type="entry name" value="PAS_9"/>
    <property type="match status" value="2"/>
</dbReference>
<keyword evidence="4" id="KW-0238">DNA-binding</keyword>
<dbReference type="InterPro" id="IPR025944">
    <property type="entry name" value="Sigma_54_int_dom_CS"/>
</dbReference>
<keyword evidence="1" id="KW-0547">Nucleotide-binding</keyword>
<dbReference type="InterPro" id="IPR058031">
    <property type="entry name" value="AAA_lid_NorR"/>
</dbReference>
<dbReference type="InterPro" id="IPR009057">
    <property type="entry name" value="Homeodomain-like_sf"/>
</dbReference>
<keyword evidence="10" id="KW-1185">Reference proteome</keyword>
<dbReference type="Pfam" id="PF25601">
    <property type="entry name" value="AAA_lid_14"/>
    <property type="match status" value="1"/>
</dbReference>
<dbReference type="CDD" id="cd00130">
    <property type="entry name" value="PAS"/>
    <property type="match status" value="2"/>
</dbReference>
<evidence type="ECO:0000259" key="7">
    <source>
        <dbReference type="PROSITE" id="PS50112"/>
    </source>
</evidence>
<dbReference type="OrthoDB" id="5401077at2"/>
<dbReference type="Pfam" id="PF02954">
    <property type="entry name" value="HTH_8"/>
    <property type="match status" value="1"/>
</dbReference>
<dbReference type="NCBIfam" id="TIGR00229">
    <property type="entry name" value="sensory_box"/>
    <property type="match status" value="2"/>
</dbReference>
<dbReference type="InterPro" id="IPR000014">
    <property type="entry name" value="PAS"/>
</dbReference>
<dbReference type="RefSeq" id="WP_014559972.1">
    <property type="nucleotide sequence ID" value="NC_017464.1"/>
</dbReference>
<dbReference type="PROSITE" id="PS50112">
    <property type="entry name" value="PAS"/>
    <property type="match status" value="2"/>
</dbReference>
<dbReference type="InterPro" id="IPR025943">
    <property type="entry name" value="Sigma_54_int_dom_ATP-bd_2"/>
</dbReference>
<dbReference type="GO" id="GO:0006355">
    <property type="term" value="P:regulation of DNA-templated transcription"/>
    <property type="evidence" value="ECO:0007669"/>
    <property type="project" value="InterPro"/>
</dbReference>
<evidence type="ECO:0000313" key="10">
    <source>
        <dbReference type="Proteomes" id="UP000007394"/>
    </source>
</evidence>
<organism evidence="9 10">
    <name type="scientific">Ignavibacterium album (strain DSM 19864 / JCM 16511 / NBRC 101810 / Mat9-16)</name>
    <dbReference type="NCBI Taxonomy" id="945713"/>
    <lineage>
        <taxon>Bacteria</taxon>
        <taxon>Pseudomonadati</taxon>
        <taxon>Ignavibacteriota</taxon>
        <taxon>Ignavibacteria</taxon>
        <taxon>Ignavibacteriales</taxon>
        <taxon>Ignavibacteriaceae</taxon>
        <taxon>Ignavibacterium</taxon>
    </lineage>
</organism>
<dbReference type="PROSITE" id="PS50113">
    <property type="entry name" value="PAC"/>
    <property type="match status" value="1"/>
</dbReference>
<name>I0AIL0_IGNAJ</name>
<gene>
    <name evidence="9" type="ordered locus">IALB_1106</name>
</gene>
<keyword evidence="5" id="KW-0804">Transcription</keyword>
<dbReference type="STRING" id="945713.IALB_1106"/>
<dbReference type="InterPro" id="IPR003593">
    <property type="entry name" value="AAA+_ATPase"/>
</dbReference>
<dbReference type="PRINTS" id="PR01590">
    <property type="entry name" value="HTHFIS"/>
</dbReference>
<proteinExistence type="predicted"/>
<dbReference type="GO" id="GO:0005524">
    <property type="term" value="F:ATP binding"/>
    <property type="evidence" value="ECO:0007669"/>
    <property type="project" value="UniProtKB-KW"/>
</dbReference>
<dbReference type="PROSITE" id="PS00688">
    <property type="entry name" value="SIGMA54_INTERACT_3"/>
    <property type="match status" value="1"/>
</dbReference>
<dbReference type="Gene3D" id="1.10.8.60">
    <property type="match status" value="1"/>
</dbReference>
<dbReference type="FunFam" id="3.40.50.300:FF:000006">
    <property type="entry name" value="DNA-binding transcriptional regulator NtrC"/>
    <property type="match status" value="1"/>
</dbReference>
<accession>I0AIL0</accession>
<keyword evidence="3" id="KW-0805">Transcription regulation</keyword>
<dbReference type="InterPro" id="IPR000700">
    <property type="entry name" value="PAS-assoc_C"/>
</dbReference>
<dbReference type="EMBL" id="CP003418">
    <property type="protein sequence ID" value="AFH48817.1"/>
    <property type="molecule type" value="Genomic_DNA"/>
</dbReference>
<evidence type="ECO:0000259" key="6">
    <source>
        <dbReference type="PROSITE" id="PS50045"/>
    </source>
</evidence>
<dbReference type="Gene3D" id="1.10.10.60">
    <property type="entry name" value="Homeodomain-like"/>
    <property type="match status" value="1"/>
</dbReference>
<dbReference type="HOGENOM" id="CLU_000445_8_12_10"/>
<evidence type="ECO:0000256" key="3">
    <source>
        <dbReference type="ARBA" id="ARBA00023015"/>
    </source>
</evidence>
<dbReference type="PROSITE" id="PS00676">
    <property type="entry name" value="SIGMA54_INTERACT_2"/>
    <property type="match status" value="1"/>
</dbReference>
<dbReference type="InterPro" id="IPR002078">
    <property type="entry name" value="Sigma_54_int"/>
</dbReference>
<feature type="domain" description="PAS" evidence="7">
    <location>
        <begin position="137"/>
        <end position="182"/>
    </location>
</feature>
<dbReference type="CDD" id="cd00009">
    <property type="entry name" value="AAA"/>
    <property type="match status" value="1"/>
</dbReference>
<dbReference type="SUPFAM" id="SSF52540">
    <property type="entry name" value="P-loop containing nucleoside triphosphate hydrolases"/>
    <property type="match status" value="1"/>
</dbReference>
<dbReference type="KEGG" id="ial:IALB_1106"/>
<dbReference type="SMART" id="SM00091">
    <property type="entry name" value="PAS"/>
    <property type="match status" value="2"/>
</dbReference>
<sequence>MSEVQQIIDKNTETLIIPDGIIVIGKDKNIIVFNEAASRITGFSEDEVIGENFEFLFKKNIDEKRFIIDALEENLSISNLSINITDFKGNLKNVLASISPIKRDGNVLSVVFVFRDTKEMLSLAEEINEKTLELIDQKNKLDAIFNSNIEGTFTIDNDWTVTSFNTSAEKITGYKKTEAIGKKCWEIFNSSICRNGCHMEQTLLKGKAMVGNELEIVHKNGIKIPIRVNSNILINNKNEKIGAVETFLDISELKNLSAHLNDFFKYENIVGRNKEIKQIISVLESVSQTDTTVLITGESGTGKELAARAIHLNSSRKTGPFIAVNCSAFVESLIESELFGHEKGAFTGAIKTKIGKFELAQGGTLFLDEIGDLSIAVQTKLLRVLETREFERVGGNKTIKMDARIIAATNKNLMDEIAAGRFREDLFYRLNVINIHLPPLRERMDDLPLIINHFIESFNQKFNKNIKQFSSSAFDILMEYNWPGNIRELENVIEHCFVLCSGDIIQVECLPKRLREQKPKKSDSQNQNPKKGFKDAERELIISILEKNNHNRTKAAKELNINPSTLWRKMKKLGIKV</sequence>
<dbReference type="GO" id="GO:0043565">
    <property type="term" value="F:sequence-specific DNA binding"/>
    <property type="evidence" value="ECO:0007669"/>
    <property type="project" value="InterPro"/>
</dbReference>
<feature type="domain" description="PAC" evidence="8">
    <location>
        <begin position="210"/>
        <end position="262"/>
    </location>
</feature>
<evidence type="ECO:0000256" key="5">
    <source>
        <dbReference type="ARBA" id="ARBA00023163"/>
    </source>
</evidence>
<evidence type="ECO:0000313" key="9">
    <source>
        <dbReference type="EMBL" id="AFH48817.1"/>
    </source>
</evidence>
<evidence type="ECO:0000256" key="2">
    <source>
        <dbReference type="ARBA" id="ARBA00022840"/>
    </source>
</evidence>
<feature type="domain" description="Sigma-54 factor interaction" evidence="6">
    <location>
        <begin position="269"/>
        <end position="498"/>
    </location>
</feature>
<dbReference type="PATRIC" id="fig|945713.3.peg.1111"/>
<dbReference type="InterPro" id="IPR035965">
    <property type="entry name" value="PAS-like_dom_sf"/>
</dbReference>
<dbReference type="eggNOG" id="COG3829">
    <property type="taxonomic scope" value="Bacteria"/>
</dbReference>
<feature type="domain" description="PAS" evidence="7">
    <location>
        <begin position="1"/>
        <end position="56"/>
    </location>
</feature>
<dbReference type="Pfam" id="PF00158">
    <property type="entry name" value="Sigma54_activat"/>
    <property type="match status" value="1"/>
</dbReference>
<evidence type="ECO:0000256" key="4">
    <source>
        <dbReference type="ARBA" id="ARBA00023125"/>
    </source>
</evidence>
<dbReference type="SMART" id="SM00382">
    <property type="entry name" value="AAA"/>
    <property type="match status" value="1"/>
</dbReference>
<dbReference type="Proteomes" id="UP000007394">
    <property type="component" value="Chromosome"/>
</dbReference>
<reference evidence="9 10" key="1">
    <citation type="journal article" date="2012" name="Front. Microbiol.">
        <title>Complete genome of Ignavibacterium album, a metabolically versatile, flagellated, facultative anaerobe from the phylum Chlorobi.</title>
        <authorList>
            <person name="Liu Z."/>
            <person name="Frigaard N.-U."/>
            <person name="Vogl K."/>
            <person name="Iino T."/>
            <person name="Ohkuma M."/>
            <person name="Overmann J."/>
            <person name="Bryant D.A."/>
        </authorList>
    </citation>
    <scope>NUCLEOTIDE SEQUENCE [LARGE SCALE GENOMIC DNA]</scope>
    <source>
        <strain evidence="10">DSM 19864 / JCM 16511 / NBRC 101810 / Mat9-16</strain>
    </source>
</reference>
<dbReference type="SUPFAM" id="SSF55785">
    <property type="entry name" value="PYP-like sensor domain (PAS domain)"/>
    <property type="match status" value="2"/>
</dbReference>
<dbReference type="InterPro" id="IPR027417">
    <property type="entry name" value="P-loop_NTPase"/>
</dbReference>
<dbReference type="AlphaFoldDB" id="I0AIL0"/>
<dbReference type="PROSITE" id="PS50045">
    <property type="entry name" value="SIGMA54_INTERACT_4"/>
    <property type="match status" value="1"/>
</dbReference>
<dbReference type="SUPFAM" id="SSF46689">
    <property type="entry name" value="Homeodomain-like"/>
    <property type="match status" value="1"/>
</dbReference>
<dbReference type="Gene3D" id="3.40.50.300">
    <property type="entry name" value="P-loop containing nucleotide triphosphate hydrolases"/>
    <property type="match status" value="1"/>
</dbReference>
<evidence type="ECO:0000256" key="1">
    <source>
        <dbReference type="ARBA" id="ARBA00022741"/>
    </source>
</evidence>